<organism evidence="3 4">
    <name type="scientific">Aspergillus tanneri</name>
    <dbReference type="NCBI Taxonomy" id="1220188"/>
    <lineage>
        <taxon>Eukaryota</taxon>
        <taxon>Fungi</taxon>
        <taxon>Dikarya</taxon>
        <taxon>Ascomycota</taxon>
        <taxon>Pezizomycotina</taxon>
        <taxon>Eurotiomycetes</taxon>
        <taxon>Eurotiomycetidae</taxon>
        <taxon>Eurotiales</taxon>
        <taxon>Aspergillaceae</taxon>
        <taxon>Aspergillus</taxon>
        <taxon>Aspergillus subgen. Circumdati</taxon>
    </lineage>
</organism>
<dbReference type="Pfam" id="PF03959">
    <property type="entry name" value="FSH1"/>
    <property type="match status" value="1"/>
</dbReference>
<evidence type="ECO:0000313" key="3">
    <source>
        <dbReference type="EMBL" id="KAA8645363.1"/>
    </source>
</evidence>
<dbReference type="Gene3D" id="3.40.50.1820">
    <property type="entry name" value="alpha/beta hydrolase"/>
    <property type="match status" value="1"/>
</dbReference>
<reference evidence="3 4" key="1">
    <citation type="submission" date="2019-08" db="EMBL/GenBank/DDBJ databases">
        <title>The genome sequence of a newly discovered highly antifungal drug resistant Aspergillus species, Aspergillus tanneri NIH 1004.</title>
        <authorList>
            <person name="Mounaud S."/>
            <person name="Singh I."/>
            <person name="Joardar V."/>
            <person name="Pakala S."/>
            <person name="Pakala S."/>
            <person name="Venepally P."/>
            <person name="Chung J.K."/>
            <person name="Losada L."/>
            <person name="Nierman W.C."/>
        </authorList>
    </citation>
    <scope>NUCLEOTIDE SEQUENCE [LARGE SCALE GENOMIC DNA]</scope>
    <source>
        <strain evidence="3 4">NIH1004</strain>
    </source>
</reference>
<dbReference type="GeneID" id="54329484"/>
<dbReference type="AlphaFoldDB" id="A0A5M9MK59"/>
<name>A0A5M9MK59_9EURO</name>
<protein>
    <recommendedName>
        <fullName evidence="2">Serine hydrolase domain-containing protein</fullName>
    </recommendedName>
</protein>
<dbReference type="GO" id="GO:0019748">
    <property type="term" value="P:secondary metabolic process"/>
    <property type="evidence" value="ECO:0007669"/>
    <property type="project" value="TreeGrafter"/>
</dbReference>
<dbReference type="Proteomes" id="UP000324241">
    <property type="component" value="Unassembled WGS sequence"/>
</dbReference>
<dbReference type="GO" id="GO:0005737">
    <property type="term" value="C:cytoplasm"/>
    <property type="evidence" value="ECO:0007669"/>
    <property type="project" value="TreeGrafter"/>
</dbReference>
<evidence type="ECO:0000313" key="4">
    <source>
        <dbReference type="Proteomes" id="UP000324241"/>
    </source>
</evidence>
<evidence type="ECO:0000259" key="2">
    <source>
        <dbReference type="Pfam" id="PF03959"/>
    </source>
</evidence>
<sequence length="250" mass="27914">MKFLCLPGGYCNAKNQTFKAQLGPFTDSLASDGKTTFHYTQGDILMENPVVDWDGFFGPPPNYTFVEINLMATAFNIRDFPKRETPEETMRLVVELLDDPRPTNIRSLMDRLVGILDSEGDIDGVIGYSEGAVVATSLLLEEARRQREYGRTPRIKFAVLICGWPPIDPVTGQTILADEFDEVVITVPTCHVVGAQDPFLDAGMALYNFWDPDQAEIFDHGGGHVIPRDAKTCQEITEVIRSLMRSVEDH</sequence>
<feature type="domain" description="Serine hydrolase" evidence="2">
    <location>
        <begin position="2"/>
        <end position="235"/>
    </location>
</feature>
<dbReference type="OrthoDB" id="414698at2759"/>
<keyword evidence="1" id="KW-0378">Hydrolase</keyword>
<dbReference type="EMBL" id="QUQM01000007">
    <property type="protein sequence ID" value="KAA8645363.1"/>
    <property type="molecule type" value="Genomic_DNA"/>
</dbReference>
<dbReference type="PANTHER" id="PTHR48070">
    <property type="entry name" value="ESTERASE OVCA2"/>
    <property type="match status" value="1"/>
</dbReference>
<dbReference type="GO" id="GO:0016787">
    <property type="term" value="F:hydrolase activity"/>
    <property type="evidence" value="ECO:0007669"/>
    <property type="project" value="UniProtKB-KW"/>
</dbReference>
<dbReference type="RefSeq" id="XP_033424724.1">
    <property type="nucleotide sequence ID" value="XM_033571409.1"/>
</dbReference>
<evidence type="ECO:0000256" key="1">
    <source>
        <dbReference type="ARBA" id="ARBA00022801"/>
    </source>
</evidence>
<dbReference type="GO" id="GO:0005634">
    <property type="term" value="C:nucleus"/>
    <property type="evidence" value="ECO:0007669"/>
    <property type="project" value="TreeGrafter"/>
</dbReference>
<dbReference type="PANTHER" id="PTHR48070:SF4">
    <property type="entry name" value="ESTERASE ALNB"/>
    <property type="match status" value="1"/>
</dbReference>
<dbReference type="InterPro" id="IPR050593">
    <property type="entry name" value="LovG"/>
</dbReference>
<comment type="caution">
    <text evidence="3">The sequence shown here is derived from an EMBL/GenBank/DDBJ whole genome shotgun (WGS) entry which is preliminary data.</text>
</comment>
<dbReference type="SUPFAM" id="SSF53474">
    <property type="entry name" value="alpha/beta-Hydrolases"/>
    <property type="match status" value="1"/>
</dbReference>
<dbReference type="InterPro" id="IPR029058">
    <property type="entry name" value="AB_hydrolase_fold"/>
</dbReference>
<accession>A0A5M9MK59</accession>
<dbReference type="VEuPathDB" id="FungiDB:EYZ11_000398"/>
<proteinExistence type="predicted"/>
<dbReference type="InterPro" id="IPR005645">
    <property type="entry name" value="FSH-like_dom"/>
</dbReference>
<gene>
    <name evidence="3" type="ORF">ATNIH1004_006782</name>
</gene>